<protein>
    <submittedName>
        <fullName evidence="1">Uncharacterized protein</fullName>
    </submittedName>
</protein>
<accession>A0A926Z700</accession>
<keyword evidence="2" id="KW-1185">Reference proteome</keyword>
<organism evidence="1 2">
    <name type="scientific">Pseudanabaena cinerea FACHB-1277</name>
    <dbReference type="NCBI Taxonomy" id="2949581"/>
    <lineage>
        <taxon>Bacteria</taxon>
        <taxon>Bacillati</taxon>
        <taxon>Cyanobacteriota</taxon>
        <taxon>Cyanophyceae</taxon>
        <taxon>Pseudanabaenales</taxon>
        <taxon>Pseudanabaenaceae</taxon>
        <taxon>Pseudanabaena</taxon>
        <taxon>Pseudanabaena cinerea</taxon>
    </lineage>
</organism>
<evidence type="ECO:0000313" key="2">
    <source>
        <dbReference type="Proteomes" id="UP000631421"/>
    </source>
</evidence>
<dbReference type="Proteomes" id="UP000631421">
    <property type="component" value="Unassembled WGS sequence"/>
</dbReference>
<dbReference type="RefSeq" id="WP_190352014.1">
    <property type="nucleotide sequence ID" value="NZ_JACJPY010000059.1"/>
</dbReference>
<gene>
    <name evidence="1" type="ORF">H6F44_15915</name>
</gene>
<proteinExistence type="predicted"/>
<dbReference type="AlphaFoldDB" id="A0A926Z700"/>
<sequence length="80" mass="9051">MKTISIAVEPEIQVAFEQANDEDRQALGALVSSFFKKRWASRNLTKWQETVKSSSGAWSDFPDLDEIRANLGQDVPREPI</sequence>
<name>A0A926Z700_9CYAN</name>
<reference evidence="1" key="1">
    <citation type="journal article" date="2015" name="ISME J.">
        <title>Draft Genome Sequence of Streptomyces incarnatus NRRL8089, which Produces the Nucleoside Antibiotic Sinefungin.</title>
        <authorList>
            <person name="Oshima K."/>
            <person name="Hattori M."/>
            <person name="Shimizu H."/>
            <person name="Fukuda K."/>
            <person name="Nemoto M."/>
            <person name="Inagaki K."/>
            <person name="Tamura T."/>
        </authorList>
    </citation>
    <scope>NUCLEOTIDE SEQUENCE</scope>
    <source>
        <strain evidence="1">FACHB-1277</strain>
    </source>
</reference>
<comment type="caution">
    <text evidence="1">The sequence shown here is derived from an EMBL/GenBank/DDBJ whole genome shotgun (WGS) entry which is preliminary data.</text>
</comment>
<reference evidence="1" key="2">
    <citation type="submission" date="2020-08" db="EMBL/GenBank/DDBJ databases">
        <authorList>
            <person name="Chen M."/>
            <person name="Teng W."/>
            <person name="Zhao L."/>
            <person name="Hu C."/>
            <person name="Zhou Y."/>
            <person name="Han B."/>
            <person name="Song L."/>
            <person name="Shu W."/>
        </authorList>
    </citation>
    <scope>NUCLEOTIDE SEQUENCE</scope>
    <source>
        <strain evidence="1">FACHB-1277</strain>
    </source>
</reference>
<evidence type="ECO:0000313" key="1">
    <source>
        <dbReference type="EMBL" id="MBD2151596.1"/>
    </source>
</evidence>
<dbReference type="EMBL" id="JACJPY010000059">
    <property type="protein sequence ID" value="MBD2151596.1"/>
    <property type="molecule type" value="Genomic_DNA"/>
</dbReference>